<evidence type="ECO:0000256" key="16">
    <source>
        <dbReference type="ARBA" id="ARBA00023026"/>
    </source>
</evidence>
<dbReference type="Pfam" id="PF08447">
    <property type="entry name" value="PAS_3"/>
    <property type="match status" value="1"/>
</dbReference>
<dbReference type="SUPFAM" id="SSF55785">
    <property type="entry name" value="PYP-like sensor domain (PAS domain)"/>
    <property type="match status" value="2"/>
</dbReference>
<dbReference type="Pfam" id="PF02743">
    <property type="entry name" value="dCache_1"/>
    <property type="match status" value="1"/>
</dbReference>
<evidence type="ECO:0000256" key="11">
    <source>
        <dbReference type="ARBA" id="ARBA00022741"/>
    </source>
</evidence>
<evidence type="ECO:0000313" key="23">
    <source>
        <dbReference type="Proteomes" id="UP000282957"/>
    </source>
</evidence>
<keyword evidence="14 18" id="KW-1133">Transmembrane helix</keyword>
<keyword evidence="12" id="KW-0418">Kinase</keyword>
<evidence type="ECO:0000256" key="8">
    <source>
        <dbReference type="ARBA" id="ARBA00022679"/>
    </source>
</evidence>
<dbReference type="SMART" id="SM00911">
    <property type="entry name" value="HWE_HK"/>
    <property type="match status" value="1"/>
</dbReference>
<dbReference type="SMART" id="SM00304">
    <property type="entry name" value="HAMP"/>
    <property type="match status" value="1"/>
</dbReference>
<feature type="domain" description="HAMP" evidence="21">
    <location>
        <begin position="299"/>
        <end position="352"/>
    </location>
</feature>
<keyword evidence="13" id="KW-0067">ATP-binding</keyword>
<comment type="catalytic activity">
    <reaction evidence="1">
        <text>ATP + protein L-histidine = ADP + protein N-phospho-L-histidine.</text>
        <dbReference type="EC" id="2.7.13.3"/>
    </reaction>
</comment>
<comment type="subcellular location">
    <subcellularLocation>
        <location evidence="2">Cell membrane</location>
        <topology evidence="2">Multi-pass membrane protein</topology>
    </subcellularLocation>
</comment>
<dbReference type="SUPFAM" id="SSF55874">
    <property type="entry name" value="ATPase domain of HSP90 chaperone/DNA topoisomerase II/histidine kinase"/>
    <property type="match status" value="1"/>
</dbReference>
<dbReference type="PROSITE" id="PS50112">
    <property type="entry name" value="PAS"/>
    <property type="match status" value="2"/>
</dbReference>
<feature type="domain" description="PAS" evidence="19">
    <location>
        <begin position="357"/>
        <end position="427"/>
    </location>
</feature>
<evidence type="ECO:0000256" key="1">
    <source>
        <dbReference type="ARBA" id="ARBA00000085"/>
    </source>
</evidence>
<dbReference type="EC" id="2.7.13.3" evidence="3"/>
<evidence type="ECO:0000256" key="6">
    <source>
        <dbReference type="ARBA" id="ARBA00022630"/>
    </source>
</evidence>
<dbReference type="InterPro" id="IPR029151">
    <property type="entry name" value="Sensor-like_sf"/>
</dbReference>
<feature type="domain" description="PAC" evidence="20">
    <location>
        <begin position="435"/>
        <end position="488"/>
    </location>
</feature>
<dbReference type="Gene3D" id="3.30.450.20">
    <property type="entry name" value="PAS domain"/>
    <property type="match status" value="3"/>
</dbReference>
<dbReference type="Pfam" id="PF07536">
    <property type="entry name" value="HWE_HK"/>
    <property type="match status" value="1"/>
</dbReference>
<keyword evidence="5" id="KW-0597">Phosphoprotein</keyword>
<dbReference type="OrthoDB" id="341208at2"/>
<evidence type="ECO:0000259" key="19">
    <source>
        <dbReference type="PROSITE" id="PS50112"/>
    </source>
</evidence>
<dbReference type="Gene3D" id="3.30.565.10">
    <property type="entry name" value="Histidine kinase-like ATPase, C-terminal domain"/>
    <property type="match status" value="1"/>
</dbReference>
<proteinExistence type="predicted"/>
<dbReference type="GO" id="GO:0005886">
    <property type="term" value="C:plasma membrane"/>
    <property type="evidence" value="ECO:0007669"/>
    <property type="project" value="UniProtKB-SubCell"/>
</dbReference>
<dbReference type="InterPro" id="IPR013655">
    <property type="entry name" value="PAS_fold_3"/>
</dbReference>
<feature type="domain" description="PAS" evidence="19">
    <location>
        <begin position="489"/>
        <end position="559"/>
    </location>
</feature>
<keyword evidence="10" id="KW-0677">Repeat</keyword>
<dbReference type="InterPro" id="IPR036890">
    <property type="entry name" value="HATPase_C_sf"/>
</dbReference>
<evidence type="ECO:0000256" key="13">
    <source>
        <dbReference type="ARBA" id="ARBA00022840"/>
    </source>
</evidence>
<dbReference type="InterPro" id="IPR033479">
    <property type="entry name" value="dCache_1"/>
</dbReference>
<evidence type="ECO:0000259" key="21">
    <source>
        <dbReference type="PROSITE" id="PS50885"/>
    </source>
</evidence>
<evidence type="ECO:0000256" key="2">
    <source>
        <dbReference type="ARBA" id="ARBA00004651"/>
    </source>
</evidence>
<evidence type="ECO:0000256" key="10">
    <source>
        <dbReference type="ARBA" id="ARBA00022737"/>
    </source>
</evidence>
<keyword evidence="16" id="KW-0843">Virulence</keyword>
<dbReference type="CDD" id="cd00130">
    <property type="entry name" value="PAS"/>
    <property type="match status" value="1"/>
</dbReference>
<evidence type="ECO:0000256" key="4">
    <source>
        <dbReference type="ARBA" id="ARBA00022475"/>
    </source>
</evidence>
<name>A0A437LX28_9PROT</name>
<dbReference type="GO" id="GO:0005524">
    <property type="term" value="F:ATP binding"/>
    <property type="evidence" value="ECO:0007669"/>
    <property type="project" value="UniProtKB-KW"/>
</dbReference>
<dbReference type="AlphaFoldDB" id="A0A437LX28"/>
<dbReference type="Proteomes" id="UP000282957">
    <property type="component" value="Unassembled WGS sequence"/>
</dbReference>
<dbReference type="InterPro" id="IPR003660">
    <property type="entry name" value="HAMP_dom"/>
</dbReference>
<evidence type="ECO:0000256" key="9">
    <source>
        <dbReference type="ARBA" id="ARBA00022692"/>
    </source>
</evidence>
<dbReference type="FunFam" id="3.30.450.20:FF:000099">
    <property type="entry name" value="Sensory box sensor histidine kinase"/>
    <property type="match status" value="1"/>
</dbReference>
<dbReference type="InterPro" id="IPR011102">
    <property type="entry name" value="Sig_transdc_His_kinase_HWE"/>
</dbReference>
<gene>
    <name evidence="22" type="ORF">EOD42_24550</name>
</gene>
<dbReference type="PANTHER" id="PTHR41523">
    <property type="entry name" value="TWO-COMPONENT SYSTEM SENSOR PROTEIN"/>
    <property type="match status" value="1"/>
</dbReference>
<evidence type="ECO:0000256" key="14">
    <source>
        <dbReference type="ARBA" id="ARBA00022989"/>
    </source>
</evidence>
<dbReference type="RefSeq" id="WP_127790250.1">
    <property type="nucleotide sequence ID" value="NZ_SACL01000016.1"/>
</dbReference>
<dbReference type="InterPro" id="IPR000700">
    <property type="entry name" value="PAS-assoc_C"/>
</dbReference>
<keyword evidence="15" id="KW-0902">Two-component regulatory system</keyword>
<dbReference type="InterPro" id="IPR000014">
    <property type="entry name" value="PAS"/>
</dbReference>
<evidence type="ECO:0000256" key="12">
    <source>
        <dbReference type="ARBA" id="ARBA00022777"/>
    </source>
</evidence>
<dbReference type="PANTHER" id="PTHR41523:SF8">
    <property type="entry name" value="ETHYLENE RESPONSE SENSOR PROTEIN"/>
    <property type="match status" value="1"/>
</dbReference>
<evidence type="ECO:0000256" key="15">
    <source>
        <dbReference type="ARBA" id="ARBA00023012"/>
    </source>
</evidence>
<dbReference type="SMART" id="SM00091">
    <property type="entry name" value="PAS"/>
    <property type="match status" value="2"/>
</dbReference>
<keyword evidence="23" id="KW-1185">Reference proteome</keyword>
<dbReference type="Gene3D" id="6.10.340.10">
    <property type="match status" value="1"/>
</dbReference>
<evidence type="ECO:0000313" key="22">
    <source>
        <dbReference type="EMBL" id="RVT89936.1"/>
    </source>
</evidence>
<protein>
    <recommendedName>
        <fullName evidence="3">histidine kinase</fullName>
        <ecNumber evidence="3">2.7.13.3</ecNumber>
    </recommendedName>
</protein>
<accession>A0A437LX28</accession>
<organism evidence="22 23">
    <name type="scientific">Rhodovarius crocodyli</name>
    <dbReference type="NCBI Taxonomy" id="1979269"/>
    <lineage>
        <taxon>Bacteria</taxon>
        <taxon>Pseudomonadati</taxon>
        <taxon>Pseudomonadota</taxon>
        <taxon>Alphaproteobacteria</taxon>
        <taxon>Acetobacterales</taxon>
        <taxon>Roseomonadaceae</taxon>
        <taxon>Rhodovarius</taxon>
    </lineage>
</organism>
<evidence type="ECO:0000256" key="17">
    <source>
        <dbReference type="ARBA" id="ARBA00023136"/>
    </source>
</evidence>
<evidence type="ECO:0000256" key="5">
    <source>
        <dbReference type="ARBA" id="ARBA00022553"/>
    </source>
</evidence>
<evidence type="ECO:0000259" key="20">
    <source>
        <dbReference type="PROSITE" id="PS50113"/>
    </source>
</evidence>
<dbReference type="PROSITE" id="PS50885">
    <property type="entry name" value="HAMP"/>
    <property type="match status" value="1"/>
</dbReference>
<comment type="caution">
    <text evidence="22">The sequence shown here is derived from an EMBL/GenBank/DDBJ whole genome shotgun (WGS) entry which is preliminary data.</text>
</comment>
<dbReference type="CDD" id="cd18774">
    <property type="entry name" value="PDC2_HK_sensor"/>
    <property type="match status" value="1"/>
</dbReference>
<dbReference type="CDD" id="cd12914">
    <property type="entry name" value="PDC1_DGC_like"/>
    <property type="match status" value="1"/>
</dbReference>
<dbReference type="GO" id="GO:0004673">
    <property type="term" value="F:protein histidine kinase activity"/>
    <property type="evidence" value="ECO:0007669"/>
    <property type="project" value="UniProtKB-EC"/>
</dbReference>
<keyword evidence="4" id="KW-1003">Cell membrane</keyword>
<dbReference type="SUPFAM" id="SSF103190">
    <property type="entry name" value="Sensory domain-like"/>
    <property type="match status" value="1"/>
</dbReference>
<dbReference type="Pfam" id="PF08448">
    <property type="entry name" value="PAS_4"/>
    <property type="match status" value="1"/>
</dbReference>
<keyword evidence="17 18" id="KW-0472">Membrane</keyword>
<dbReference type="InterPro" id="IPR035965">
    <property type="entry name" value="PAS-like_dom_sf"/>
</dbReference>
<keyword evidence="9 18" id="KW-0812">Transmembrane</keyword>
<keyword evidence="7" id="KW-0288">FMN</keyword>
<dbReference type="GO" id="GO:0000160">
    <property type="term" value="P:phosphorelay signal transduction system"/>
    <property type="evidence" value="ECO:0007669"/>
    <property type="project" value="UniProtKB-KW"/>
</dbReference>
<keyword evidence="11" id="KW-0547">Nucleotide-binding</keyword>
<evidence type="ECO:0000256" key="3">
    <source>
        <dbReference type="ARBA" id="ARBA00012438"/>
    </source>
</evidence>
<feature type="transmembrane region" description="Helical" evidence="18">
    <location>
        <begin position="280"/>
        <end position="301"/>
    </location>
</feature>
<dbReference type="PROSITE" id="PS50113">
    <property type="entry name" value="PAC"/>
    <property type="match status" value="1"/>
</dbReference>
<dbReference type="InterPro" id="IPR013656">
    <property type="entry name" value="PAS_4"/>
</dbReference>
<evidence type="ECO:0000256" key="7">
    <source>
        <dbReference type="ARBA" id="ARBA00022643"/>
    </source>
</evidence>
<keyword evidence="8" id="KW-0808">Transferase</keyword>
<keyword evidence="6" id="KW-0285">Flavoprotein</keyword>
<dbReference type="EMBL" id="SACL01000016">
    <property type="protein sequence ID" value="RVT89936.1"/>
    <property type="molecule type" value="Genomic_DNA"/>
</dbReference>
<sequence length="803" mass="87996">MPIALRALFGVLIALIPAALVQGFLEQDMRIERRVQVGEEAMRLVRLIAEQQIRNIEGAQQILAAMAAHDALRDLQPSPACNAFLVRLVRSYPRYHTATLFDAQGNTLCSAQPEVRAFSVANRPYFQEVMRTGAFTVGEYAIGRNTGQRSLHLAAPLRLDDGTIGGVVVVALSLEWLIEDLRNIPLSAGSAAAIIDQNGVIIARSSEPDRYVGQQLQADLMPYITAERAGLIESYQVDGASRIGAYIPIVAPPRGLAIVLGMSTNVVIESEIARERRTAVLVVGSLLLTLVLAAAIFHLGVERPVNRLLAAAHSWSRREWSQRIGRIGGGREFERLAAAFDAMAAEVEKAEQDRLRGAVRMRALLEVSPQVVFTADAQGQVDGLNEFWHRLTGQRPQDGLGRGWLRAVHPDDRLPTMRAWQEALVEAGRGLAPEFNVELRVRRASDESWRWFVCRGAPIRDSDGTLLAWVGVALDYHDLRAAQDEAAEQAERLEVTYRNASVGMCLLNPRLEYLAVNQALSEVNGAAPEDHLGRRVEQMSSPALASRLVPHLRLALESGRAEESVEIEATDQANDRRVWLCSFHPLQGGAGVSLSMLDITARKLAEEAQHLLAREVDHRARNVLAVVRGLVRVSAAEAKYDSDQLVEVLESRIAALARVHTLLSREHWAGAPLAEVVEEELSAHDERLKASGPHVRLSAATAQPLALVLHELATNALKYGALSEPDGWVELRWEHEGEGLALYWKEHGGPPVMGPPPSSGFGTELIDANAGLPLDGHIERHWQRDGLLCVLHIGPRALMAQAA</sequence>
<evidence type="ECO:0000256" key="18">
    <source>
        <dbReference type="SAM" id="Phobius"/>
    </source>
</evidence>
<dbReference type="NCBIfam" id="TIGR00229">
    <property type="entry name" value="sensory_box"/>
    <property type="match status" value="1"/>
</dbReference>
<reference evidence="22 23" key="1">
    <citation type="submission" date="2019-01" db="EMBL/GenBank/DDBJ databases">
        <authorList>
            <person name="Chen W.-M."/>
        </authorList>
    </citation>
    <scope>NUCLEOTIDE SEQUENCE [LARGE SCALE GENOMIC DNA]</scope>
    <source>
        <strain evidence="22 23">CCP-6</strain>
    </source>
</reference>